<organism evidence="1 2">
    <name type="scientific">Ataeniobius toweri</name>
    <dbReference type="NCBI Taxonomy" id="208326"/>
    <lineage>
        <taxon>Eukaryota</taxon>
        <taxon>Metazoa</taxon>
        <taxon>Chordata</taxon>
        <taxon>Craniata</taxon>
        <taxon>Vertebrata</taxon>
        <taxon>Euteleostomi</taxon>
        <taxon>Actinopterygii</taxon>
        <taxon>Neopterygii</taxon>
        <taxon>Teleostei</taxon>
        <taxon>Neoteleostei</taxon>
        <taxon>Acanthomorphata</taxon>
        <taxon>Ovalentaria</taxon>
        <taxon>Atherinomorphae</taxon>
        <taxon>Cyprinodontiformes</taxon>
        <taxon>Goodeidae</taxon>
        <taxon>Ataeniobius</taxon>
    </lineage>
</organism>
<reference evidence="1 2" key="1">
    <citation type="submission" date="2021-07" db="EMBL/GenBank/DDBJ databases">
        <authorList>
            <person name="Palmer J.M."/>
        </authorList>
    </citation>
    <scope>NUCLEOTIDE SEQUENCE [LARGE SCALE GENOMIC DNA]</scope>
    <source>
        <strain evidence="1 2">AT_MEX2019</strain>
        <tissue evidence="1">Muscle</tissue>
    </source>
</reference>
<proteinExistence type="predicted"/>
<evidence type="ECO:0000313" key="1">
    <source>
        <dbReference type="EMBL" id="MED6258121.1"/>
    </source>
</evidence>
<evidence type="ECO:0000313" key="2">
    <source>
        <dbReference type="Proteomes" id="UP001345963"/>
    </source>
</evidence>
<gene>
    <name evidence="1" type="ORF">ATANTOWER_003182</name>
</gene>
<sequence>PGTGPPNKRLNLSLPVKNLVHPPPFSTAPTSVFLDPLIILAHITFILISLTGKQHLGLSAFLPLVDHSINQLVSRFLFPCPSHFTVNKTHYHKSLSPELLFCMWGQDSVIICRDRFTTRERAVRVRKMVANPGGMNVGLTCGRVGVGKPRRLRSEAARIEPMDLGRMSLTQEERSRGLSSGRCLYCSAGVMAPETSSFSLFPGRVHQWPSPTPFHPVSLCPIFFKQQLLYHCITEK</sequence>
<protein>
    <submittedName>
        <fullName evidence="1">Uncharacterized protein</fullName>
    </submittedName>
</protein>
<dbReference type="Proteomes" id="UP001345963">
    <property type="component" value="Unassembled WGS sequence"/>
</dbReference>
<comment type="caution">
    <text evidence="1">The sequence shown here is derived from an EMBL/GenBank/DDBJ whole genome shotgun (WGS) entry which is preliminary data.</text>
</comment>
<accession>A0ABU7C7H8</accession>
<feature type="non-terminal residue" evidence="1">
    <location>
        <position position="1"/>
    </location>
</feature>
<dbReference type="EMBL" id="JAHUTI010080009">
    <property type="protein sequence ID" value="MED6258121.1"/>
    <property type="molecule type" value="Genomic_DNA"/>
</dbReference>
<name>A0ABU7C7H8_9TELE</name>
<keyword evidence="2" id="KW-1185">Reference proteome</keyword>